<evidence type="ECO:0000313" key="1">
    <source>
        <dbReference type="EMBL" id="KAI3665282.1"/>
    </source>
</evidence>
<organism evidence="1 2">
    <name type="scientific">Arctium lappa</name>
    <name type="common">Greater burdock</name>
    <name type="synonym">Lappa major</name>
    <dbReference type="NCBI Taxonomy" id="4217"/>
    <lineage>
        <taxon>Eukaryota</taxon>
        <taxon>Viridiplantae</taxon>
        <taxon>Streptophyta</taxon>
        <taxon>Embryophyta</taxon>
        <taxon>Tracheophyta</taxon>
        <taxon>Spermatophyta</taxon>
        <taxon>Magnoliopsida</taxon>
        <taxon>eudicotyledons</taxon>
        <taxon>Gunneridae</taxon>
        <taxon>Pentapetalae</taxon>
        <taxon>asterids</taxon>
        <taxon>campanulids</taxon>
        <taxon>Asterales</taxon>
        <taxon>Asteraceae</taxon>
        <taxon>Carduoideae</taxon>
        <taxon>Cardueae</taxon>
        <taxon>Arctiinae</taxon>
        <taxon>Arctium</taxon>
    </lineage>
</organism>
<gene>
    <name evidence="1" type="ORF">L6452_43906</name>
</gene>
<name>A0ACB8XEB9_ARCLA</name>
<comment type="caution">
    <text evidence="1">The sequence shown here is derived from an EMBL/GenBank/DDBJ whole genome shotgun (WGS) entry which is preliminary data.</text>
</comment>
<dbReference type="Proteomes" id="UP001055879">
    <property type="component" value="Linkage Group LG18"/>
</dbReference>
<evidence type="ECO:0000313" key="2">
    <source>
        <dbReference type="Proteomes" id="UP001055879"/>
    </source>
</evidence>
<proteinExistence type="predicted"/>
<sequence length="97" mass="10666">MLFNSHVRFLTLNPNPSLPSFSMARSSLLILQETTWFLALEGTLTLLAKSCRIESTMITSTDFTSGLSLLPPVPDSKLDNDSVSVKPWTVKIIVVKG</sequence>
<keyword evidence="2" id="KW-1185">Reference proteome</keyword>
<accession>A0ACB8XEB9</accession>
<protein>
    <submittedName>
        <fullName evidence="1">Uncharacterized protein</fullName>
    </submittedName>
</protein>
<reference evidence="2" key="1">
    <citation type="journal article" date="2022" name="Mol. Ecol. Resour.">
        <title>The genomes of chicory, endive, great burdock and yacon provide insights into Asteraceae palaeo-polyploidization history and plant inulin production.</title>
        <authorList>
            <person name="Fan W."/>
            <person name="Wang S."/>
            <person name="Wang H."/>
            <person name="Wang A."/>
            <person name="Jiang F."/>
            <person name="Liu H."/>
            <person name="Zhao H."/>
            <person name="Xu D."/>
            <person name="Zhang Y."/>
        </authorList>
    </citation>
    <scope>NUCLEOTIDE SEQUENCE [LARGE SCALE GENOMIC DNA]</scope>
    <source>
        <strain evidence="2">cv. Niubang</strain>
    </source>
</reference>
<reference evidence="1 2" key="2">
    <citation type="journal article" date="2022" name="Mol. Ecol. Resour.">
        <title>The genomes of chicory, endive, great burdock and yacon provide insights into Asteraceae paleo-polyploidization history and plant inulin production.</title>
        <authorList>
            <person name="Fan W."/>
            <person name="Wang S."/>
            <person name="Wang H."/>
            <person name="Wang A."/>
            <person name="Jiang F."/>
            <person name="Liu H."/>
            <person name="Zhao H."/>
            <person name="Xu D."/>
            <person name="Zhang Y."/>
        </authorList>
    </citation>
    <scope>NUCLEOTIDE SEQUENCE [LARGE SCALE GENOMIC DNA]</scope>
    <source>
        <strain evidence="2">cv. Niubang</strain>
    </source>
</reference>
<dbReference type="EMBL" id="CM042064">
    <property type="protein sequence ID" value="KAI3665282.1"/>
    <property type="molecule type" value="Genomic_DNA"/>
</dbReference>